<dbReference type="EMBL" id="LKTP01000023">
    <property type="protein sequence ID" value="KRG28654.1"/>
    <property type="molecule type" value="Genomic_DNA"/>
</dbReference>
<keyword evidence="2" id="KW-1185">Reference proteome</keyword>
<dbReference type="RefSeq" id="WP_013073372.1">
    <property type="nucleotide sequence ID" value="NZ_BMWR01000001.1"/>
</dbReference>
<protein>
    <submittedName>
        <fullName evidence="1">Transposase</fullName>
    </submittedName>
</protein>
<dbReference type="OrthoDB" id="4956084at2"/>
<organism evidence="1 2">
    <name type="scientific">Salegentibacter mishustinae</name>
    <dbReference type="NCBI Taxonomy" id="270918"/>
    <lineage>
        <taxon>Bacteria</taxon>
        <taxon>Pseudomonadati</taxon>
        <taxon>Bacteroidota</taxon>
        <taxon>Flavobacteriia</taxon>
        <taxon>Flavobacteriales</taxon>
        <taxon>Flavobacteriaceae</taxon>
        <taxon>Salegentibacter</taxon>
    </lineage>
</organism>
<dbReference type="Pfam" id="PF05717">
    <property type="entry name" value="TnpB_IS66"/>
    <property type="match status" value="1"/>
</dbReference>
<dbReference type="Proteomes" id="UP000051643">
    <property type="component" value="Unassembled WGS sequence"/>
</dbReference>
<dbReference type="PANTHER" id="PTHR36455">
    <property type="match status" value="1"/>
</dbReference>
<reference evidence="1" key="1">
    <citation type="submission" date="2015-10" db="EMBL/GenBank/DDBJ databases">
        <title>Draft genome sequence of Salegentibacter mishustinae KCTC 12263.</title>
        <authorList>
            <person name="Lin W."/>
            <person name="Zheng Q."/>
        </authorList>
    </citation>
    <scope>NUCLEOTIDE SEQUENCE [LARGE SCALE GENOMIC DNA]</scope>
    <source>
        <strain evidence="1">KCTC 12263</strain>
    </source>
</reference>
<dbReference type="PANTHER" id="PTHR36455:SF1">
    <property type="entry name" value="BLR8292 PROTEIN"/>
    <property type="match status" value="1"/>
</dbReference>
<dbReference type="AlphaFoldDB" id="A0A0Q9ZH30"/>
<evidence type="ECO:0000313" key="1">
    <source>
        <dbReference type="EMBL" id="KRG28654.1"/>
    </source>
</evidence>
<gene>
    <name evidence="1" type="ORF">APR42_07740</name>
</gene>
<proteinExistence type="predicted"/>
<comment type="caution">
    <text evidence="1">The sequence shown here is derived from an EMBL/GenBank/DDBJ whole genome shotgun (WGS) entry which is preliminary data.</text>
</comment>
<evidence type="ECO:0000313" key="2">
    <source>
        <dbReference type="Proteomes" id="UP000051643"/>
    </source>
</evidence>
<dbReference type="NCBIfam" id="NF033819">
    <property type="entry name" value="IS66_TnpB"/>
    <property type="match status" value="1"/>
</dbReference>
<name>A0A0Q9ZH30_9FLAO</name>
<sequence length="117" mass="13270">MFALSSSLNYQLYLPGTDMRKSFDGLCGLVLGELGHSPQDGSVYIFINKARNKVKLLHWQSGGFVLYYKRLERGTFELPDYDASVGGLQLDYTQLVMLIDGVAITNITRRKRYKKAQ</sequence>
<accession>A0A0Q9ZH30</accession>
<dbReference type="InterPro" id="IPR008878">
    <property type="entry name" value="Transposase_IS66_Orf2"/>
</dbReference>
<dbReference type="STRING" id="270918.APR42_07740"/>